<dbReference type="Proteomes" id="UP000505306">
    <property type="component" value="Chromosome"/>
</dbReference>
<evidence type="ECO:0000313" key="2">
    <source>
        <dbReference type="Proteomes" id="UP000505306"/>
    </source>
</evidence>
<reference evidence="1 2" key="1">
    <citation type="submission" date="2020-02" db="EMBL/GenBank/DDBJ databases">
        <title>Complete genome sequence of Flavobacteriaceae bacterium.</title>
        <authorList>
            <person name="Kim S.-J."/>
            <person name="Kim Y.-S."/>
            <person name="Kim K.-H."/>
        </authorList>
    </citation>
    <scope>NUCLEOTIDE SEQUENCE [LARGE SCALE GENOMIC DNA]</scope>
    <source>
        <strain evidence="1 2">RR4-40</strain>
    </source>
</reference>
<dbReference type="KEGG" id="mgel:G5B37_14420"/>
<dbReference type="EMBL" id="CP049057">
    <property type="protein sequence ID" value="QIE60708.1"/>
    <property type="molecule type" value="Genomic_DNA"/>
</dbReference>
<dbReference type="AlphaFoldDB" id="A0A6G6GQ80"/>
<keyword evidence="2" id="KW-1185">Reference proteome</keyword>
<dbReference type="RefSeq" id="WP_164680719.1">
    <property type="nucleotide sequence ID" value="NZ_CP049057.1"/>
</dbReference>
<gene>
    <name evidence="1" type="ORF">G5B37_14420</name>
</gene>
<sequence length="173" mass="19956">MILNKLKQKSLRKGKERHLEKRDRSGVNSKVKTIGFLVDEAHFQDFEVLYDIYKDLNVLPKDVKVFSFIESKKKLPSLRQNQVQSKDFDWKGNMHNQNAQEFLDKQFDVLIGFYEGQHEILDHLVAASSANFKVGFSGADQRLYDLLLAVKPTDISAFKSELKKYLTALGKMS</sequence>
<evidence type="ECO:0000313" key="1">
    <source>
        <dbReference type="EMBL" id="QIE60708.1"/>
    </source>
</evidence>
<name>A0A6G6GQ80_9FLAO</name>
<proteinExistence type="predicted"/>
<accession>A0A6G6GQ80</accession>
<organism evidence="1 2">
    <name type="scientific">Rasiella rasia</name>
    <dbReference type="NCBI Taxonomy" id="2744027"/>
    <lineage>
        <taxon>Bacteria</taxon>
        <taxon>Pseudomonadati</taxon>
        <taxon>Bacteroidota</taxon>
        <taxon>Flavobacteriia</taxon>
        <taxon>Flavobacteriales</taxon>
        <taxon>Flavobacteriaceae</taxon>
        <taxon>Rasiella</taxon>
    </lineage>
</organism>
<dbReference type="Pfam" id="PF21857">
    <property type="entry name" value="DUF6913"/>
    <property type="match status" value="1"/>
</dbReference>
<protein>
    <submittedName>
        <fullName evidence="1">Uncharacterized protein</fullName>
    </submittedName>
</protein>
<dbReference type="InterPro" id="IPR054207">
    <property type="entry name" value="DUF6913"/>
</dbReference>